<evidence type="ECO:0000256" key="1">
    <source>
        <dbReference type="SAM" id="Phobius"/>
    </source>
</evidence>
<organism evidence="4 5">
    <name type="scientific">Gemmatimonas aurantiaca</name>
    <dbReference type="NCBI Taxonomy" id="173480"/>
    <lineage>
        <taxon>Bacteria</taxon>
        <taxon>Pseudomonadati</taxon>
        <taxon>Gemmatimonadota</taxon>
        <taxon>Gemmatimonadia</taxon>
        <taxon>Gemmatimonadales</taxon>
        <taxon>Gemmatimonadaceae</taxon>
        <taxon>Gemmatimonas</taxon>
    </lineage>
</organism>
<feature type="transmembrane region" description="Helical" evidence="1">
    <location>
        <begin position="250"/>
        <end position="273"/>
    </location>
</feature>
<keyword evidence="1" id="KW-0812">Transmembrane</keyword>
<dbReference type="Proteomes" id="UP000264071">
    <property type="component" value="Unassembled WGS sequence"/>
</dbReference>
<dbReference type="Pfam" id="PF10531">
    <property type="entry name" value="SLBB"/>
    <property type="match status" value="1"/>
</dbReference>
<dbReference type="AlphaFoldDB" id="A0A3D4VE84"/>
<accession>A0A3D4VE84</accession>
<feature type="signal peptide" evidence="2">
    <location>
        <begin position="1"/>
        <end position="34"/>
    </location>
</feature>
<evidence type="ECO:0000313" key="5">
    <source>
        <dbReference type="Proteomes" id="UP000264071"/>
    </source>
</evidence>
<reference evidence="4 5" key="1">
    <citation type="journal article" date="2018" name="Nat. Biotechnol.">
        <title>A standardized bacterial taxonomy based on genome phylogeny substantially revises the tree of life.</title>
        <authorList>
            <person name="Parks D.H."/>
            <person name="Chuvochina M."/>
            <person name="Waite D.W."/>
            <person name="Rinke C."/>
            <person name="Skarshewski A."/>
            <person name="Chaumeil P.A."/>
            <person name="Hugenholtz P."/>
        </authorList>
    </citation>
    <scope>NUCLEOTIDE SEQUENCE [LARGE SCALE GENOMIC DNA]</scope>
    <source>
        <strain evidence="4">UBA8844</strain>
    </source>
</reference>
<gene>
    <name evidence="4" type="ORF">DGD08_15740</name>
</gene>
<feature type="chain" id="PRO_5017644623" description="Soluble ligand binding domain-containing protein" evidence="2">
    <location>
        <begin position="35"/>
        <end position="277"/>
    </location>
</feature>
<keyword evidence="1" id="KW-0472">Membrane</keyword>
<evidence type="ECO:0000313" key="4">
    <source>
        <dbReference type="EMBL" id="HCT58657.1"/>
    </source>
</evidence>
<feature type="domain" description="Soluble ligand binding" evidence="3">
    <location>
        <begin position="162"/>
        <end position="209"/>
    </location>
</feature>
<keyword evidence="1" id="KW-1133">Transmembrane helix</keyword>
<protein>
    <recommendedName>
        <fullName evidence="3">Soluble ligand binding domain-containing protein</fullName>
    </recommendedName>
</protein>
<dbReference type="Gene3D" id="3.10.560.10">
    <property type="entry name" value="Outer membrane lipoprotein wza domain like"/>
    <property type="match status" value="1"/>
</dbReference>
<name>A0A3D4VE84_9BACT</name>
<keyword evidence="2" id="KW-0732">Signal</keyword>
<proteinExistence type="predicted"/>
<dbReference type="InterPro" id="IPR019554">
    <property type="entry name" value="Soluble_ligand-bd"/>
</dbReference>
<comment type="caution">
    <text evidence="4">The sequence shown here is derived from an EMBL/GenBank/DDBJ whole genome shotgun (WGS) entry which is preliminary data.</text>
</comment>
<evidence type="ECO:0000259" key="3">
    <source>
        <dbReference type="Pfam" id="PF10531"/>
    </source>
</evidence>
<sequence length="277" mass="30435">MRKGRSAVRMRRLVTTTAASAALLVGILPAVAEAQSPVAGVGSLQRATRADLAARVAQLEQQVSGGSLKGKDADQAKRDIAAIQGRLSAGDFQVGDRFVITARMDSIRADTASVRDSLKVSVLNLPDLSIAGVLRSELDERLNAHVARYVRNVTIRTNVLTRVAVLGAVRTPGFYYASPDRPVSDMVMLAGGPAPQANLDQFEVYRARTRLLGTKESRNAVRGGTTLEQLDIRSGDEFRIPQKRKINWQMVLQLFLILSSLLFALVNFLRWYYDRQE</sequence>
<dbReference type="EMBL" id="DPIY01000011">
    <property type="protein sequence ID" value="HCT58657.1"/>
    <property type="molecule type" value="Genomic_DNA"/>
</dbReference>
<evidence type="ECO:0000256" key="2">
    <source>
        <dbReference type="SAM" id="SignalP"/>
    </source>
</evidence>